<keyword evidence="2" id="KW-0732">Signal</keyword>
<organism evidence="3 4">
    <name type="scientific">Manihot esculenta</name>
    <name type="common">Cassava</name>
    <name type="synonym">Jatropha manihot</name>
    <dbReference type="NCBI Taxonomy" id="3983"/>
    <lineage>
        <taxon>Eukaryota</taxon>
        <taxon>Viridiplantae</taxon>
        <taxon>Streptophyta</taxon>
        <taxon>Embryophyta</taxon>
        <taxon>Tracheophyta</taxon>
        <taxon>Spermatophyta</taxon>
        <taxon>Magnoliopsida</taxon>
        <taxon>eudicotyledons</taxon>
        <taxon>Gunneridae</taxon>
        <taxon>Pentapetalae</taxon>
        <taxon>rosids</taxon>
        <taxon>fabids</taxon>
        <taxon>Malpighiales</taxon>
        <taxon>Euphorbiaceae</taxon>
        <taxon>Crotonoideae</taxon>
        <taxon>Manihoteae</taxon>
        <taxon>Manihot</taxon>
    </lineage>
</organism>
<dbReference type="PANTHER" id="PTHR35718:SF1">
    <property type="entry name" value="EXPRESSED PROTEIN"/>
    <property type="match status" value="1"/>
</dbReference>
<dbReference type="EMBL" id="CM004397">
    <property type="protein sequence ID" value="OAY38008.1"/>
    <property type="molecule type" value="Genomic_DNA"/>
</dbReference>
<accession>A0A2C9V2Y9</accession>
<evidence type="ECO:0000256" key="1">
    <source>
        <dbReference type="SAM" id="Phobius"/>
    </source>
</evidence>
<sequence length="117" mass="12226">MTPKASFFLFSVLALLFAARAQNRAPHGLAFESPEAFSPSAVDFFHPKTQEPNANKLCAESSGCSSLPLAANVEATQMQEREVSSSQKGASQLGATGISIALGLAFAVLLAMGGFYV</sequence>
<gene>
    <name evidence="3" type="ORF">MANES_11G145200v8</name>
</gene>
<evidence type="ECO:0000313" key="3">
    <source>
        <dbReference type="EMBL" id="OAY38008.1"/>
    </source>
</evidence>
<keyword evidence="4" id="KW-1185">Reference proteome</keyword>
<name>A0A2C9V2Y9_MANES</name>
<feature type="chain" id="PRO_5013265652" evidence="2">
    <location>
        <begin position="22"/>
        <end position="117"/>
    </location>
</feature>
<evidence type="ECO:0000313" key="4">
    <source>
        <dbReference type="Proteomes" id="UP000091857"/>
    </source>
</evidence>
<comment type="caution">
    <text evidence="3">The sequence shown here is derived from an EMBL/GenBank/DDBJ whole genome shotgun (WGS) entry which is preliminary data.</text>
</comment>
<dbReference type="Proteomes" id="UP000091857">
    <property type="component" value="Chromosome 11"/>
</dbReference>
<keyword evidence="1" id="KW-1133">Transmembrane helix</keyword>
<dbReference type="PANTHER" id="PTHR35718">
    <property type="entry name" value="EXPRESSED PROTEIN"/>
    <property type="match status" value="1"/>
</dbReference>
<protein>
    <submittedName>
        <fullName evidence="3">Uncharacterized protein</fullName>
    </submittedName>
</protein>
<dbReference type="Gramene" id="Manes.11G145200.3.v8.1">
    <property type="protein sequence ID" value="Manes.11G145200.3.v8.1.CDS.1"/>
    <property type="gene ID" value="Manes.11G145200.v8.1"/>
</dbReference>
<dbReference type="OMA" id="KANYVQS"/>
<feature type="signal peptide" evidence="2">
    <location>
        <begin position="1"/>
        <end position="21"/>
    </location>
</feature>
<feature type="transmembrane region" description="Helical" evidence="1">
    <location>
        <begin position="93"/>
        <end position="116"/>
    </location>
</feature>
<dbReference type="STRING" id="3983.A0A2C9V2Y9"/>
<dbReference type="AlphaFoldDB" id="A0A2C9V2Y9"/>
<evidence type="ECO:0000256" key="2">
    <source>
        <dbReference type="SAM" id="SignalP"/>
    </source>
</evidence>
<reference evidence="4" key="1">
    <citation type="journal article" date="2016" name="Nat. Biotechnol.">
        <title>Sequencing wild and cultivated cassava and related species reveals extensive interspecific hybridization and genetic diversity.</title>
        <authorList>
            <person name="Bredeson J.V."/>
            <person name="Lyons J.B."/>
            <person name="Prochnik S.E."/>
            <person name="Wu G.A."/>
            <person name="Ha C.M."/>
            <person name="Edsinger-Gonzales E."/>
            <person name="Grimwood J."/>
            <person name="Schmutz J."/>
            <person name="Rabbi I.Y."/>
            <person name="Egesi C."/>
            <person name="Nauluvula P."/>
            <person name="Lebot V."/>
            <person name="Ndunguru J."/>
            <person name="Mkamilo G."/>
            <person name="Bart R.S."/>
            <person name="Setter T.L."/>
            <person name="Gleadow R.M."/>
            <person name="Kulakow P."/>
            <person name="Ferguson M.E."/>
            <person name="Rounsley S."/>
            <person name="Rokhsar D.S."/>
        </authorList>
    </citation>
    <scope>NUCLEOTIDE SEQUENCE [LARGE SCALE GENOMIC DNA]</scope>
    <source>
        <strain evidence="4">cv. AM560-2</strain>
    </source>
</reference>
<proteinExistence type="predicted"/>
<keyword evidence="1" id="KW-0472">Membrane</keyword>
<keyword evidence="1" id="KW-0812">Transmembrane</keyword>